<dbReference type="InterPro" id="IPR015915">
    <property type="entry name" value="Kelch-typ_b-propeller"/>
</dbReference>
<dbReference type="Pfam" id="PF24681">
    <property type="entry name" value="Kelch_KLHDC2_KLHL20_DRC7"/>
    <property type="match status" value="1"/>
</dbReference>
<name>A0A5K3FEY3_MESCO</name>
<dbReference type="PANTHER" id="PTHR46461">
    <property type="entry name" value="KELCH DOMAIN-CONTAINING PROTEIN 3"/>
    <property type="match status" value="1"/>
</dbReference>
<dbReference type="Gene3D" id="2.120.10.80">
    <property type="entry name" value="Kelch-type beta propeller"/>
    <property type="match status" value="2"/>
</dbReference>
<reference evidence="2" key="1">
    <citation type="submission" date="2019-11" db="UniProtKB">
        <authorList>
            <consortium name="WormBaseParasite"/>
        </authorList>
    </citation>
    <scope>IDENTIFICATION</scope>
</reference>
<dbReference type="GO" id="GO:0005737">
    <property type="term" value="C:cytoplasm"/>
    <property type="evidence" value="ECO:0007669"/>
    <property type="project" value="TreeGrafter"/>
</dbReference>
<evidence type="ECO:0000256" key="1">
    <source>
        <dbReference type="SAM" id="MobiDB-lite"/>
    </source>
</evidence>
<accession>A0A5K3FEY3</accession>
<protein>
    <submittedName>
        <fullName evidence="2">Kelch domain-containing protein</fullName>
    </submittedName>
</protein>
<evidence type="ECO:0000313" key="2">
    <source>
        <dbReference type="WBParaSite" id="MCU_007621-RB"/>
    </source>
</evidence>
<sequence length="851" mass="95738">MLHAWDRLHDSPQGIVNHQAVLLDNRVYIIGGYFREQRTAYEEIAQIDLFVYDLALSRWCGLQLPLKCYVWNCREKTYEAQLSSSEKPRRRYGHSVVAWRGRGWLYGGRTDGFGCFESVYMFTPCKTPSPTWARVVGINGAPPVRRDGHSAAVLNDCMFIFGGYLDELQRLDNTVYRLNFLTWSWSTIDIVGTQPLPRDFASLTVTPCGRLFMFGGRCRSITPDEDDEDVYDAILWELVPNDATALKPCPYEEICRLRSRGPKNFGIMVEETLLGQWREDLCDDPNEVWHSTPTRPLCLQRHIAPPYQDSACSGFLDPTAWNSCTWRVVHRPVVDCSTPLPLTPHLMMELREASLITANEESMLLMDAFTSGLSSDDEACPLGRRSQSTWYHAGNIFVAFGSLKCPRLHAKFYFNDIRRFSLSEGRWYRVNCATPLPPARRRTVAVPLGVDGRVFVFGGTHPELAPPPEGHLAEAVQDGKVTLPPVLRISASGDTPTTPSNTDAEPHSIPSSSAEARADASTPVSNSSSFFFTNRPLCVIASYLLGVNHEVPSYDFSFHIFLPWSRPQFGPEDLRNPVILYASTDEIASGALVEDFALSAGGRARARSFAQLLFSTLAGSLGRDAYPNEHPTAIVWAQSQGTNTFTIFGTSAVNALVEGFKRQMIAVAGRFAARLLDHISTSGLLLEPEHQRRIHVDLQMRNQTNFSAYVSHMAYPTRALYWLRHTEVPRLQSLVPLFYRRSSFLPPIFDHEGFDEPESDSSICSEDDYIDTFGVNGKEVCASIPSMNCCVLRGSERLRDLADCYILYPDATLYQLCLLRVRRLCRNLLQLPPDIPWPILGHLRHLFPGNT</sequence>
<dbReference type="WBParaSite" id="MCU_007621-RB">
    <property type="protein sequence ID" value="MCU_007621-RB"/>
    <property type="gene ID" value="MCU_007621"/>
</dbReference>
<dbReference type="InterPro" id="IPR052637">
    <property type="entry name" value="KLHDC3-like"/>
</dbReference>
<dbReference type="AlphaFoldDB" id="A0A5K3FEY3"/>
<proteinExistence type="predicted"/>
<dbReference type="SUPFAM" id="SSF117281">
    <property type="entry name" value="Kelch motif"/>
    <property type="match status" value="2"/>
</dbReference>
<organism evidence="2">
    <name type="scientific">Mesocestoides corti</name>
    <name type="common">Flatworm</name>
    <dbReference type="NCBI Taxonomy" id="53468"/>
    <lineage>
        <taxon>Eukaryota</taxon>
        <taxon>Metazoa</taxon>
        <taxon>Spiralia</taxon>
        <taxon>Lophotrochozoa</taxon>
        <taxon>Platyhelminthes</taxon>
        <taxon>Cestoda</taxon>
        <taxon>Eucestoda</taxon>
        <taxon>Cyclophyllidea</taxon>
        <taxon>Mesocestoididae</taxon>
        <taxon>Mesocestoides</taxon>
    </lineage>
</organism>
<feature type="region of interest" description="Disordered" evidence="1">
    <location>
        <begin position="489"/>
        <end position="519"/>
    </location>
</feature>
<feature type="compositionally biased region" description="Polar residues" evidence="1">
    <location>
        <begin position="492"/>
        <end position="514"/>
    </location>
</feature>
<dbReference type="GO" id="GO:0003682">
    <property type="term" value="F:chromatin binding"/>
    <property type="evidence" value="ECO:0007669"/>
    <property type="project" value="InterPro"/>
</dbReference>
<dbReference type="PANTHER" id="PTHR46461:SF1">
    <property type="entry name" value="KELCH DOMAIN-CONTAINING PROTEIN 3"/>
    <property type="match status" value="1"/>
</dbReference>